<evidence type="ECO:0000259" key="1">
    <source>
        <dbReference type="Pfam" id="PF02721"/>
    </source>
</evidence>
<evidence type="ECO:0000313" key="2">
    <source>
        <dbReference type="EMBL" id="CAH9092937.1"/>
    </source>
</evidence>
<dbReference type="CDD" id="cd04480">
    <property type="entry name" value="RPA1_DBD_A_like"/>
    <property type="match status" value="1"/>
</dbReference>
<name>A0A9P1EBF1_CUSEU</name>
<dbReference type="Proteomes" id="UP001152484">
    <property type="component" value="Unassembled WGS sequence"/>
</dbReference>
<gene>
    <name evidence="2" type="ORF">CEURO_LOCUS12151</name>
</gene>
<dbReference type="InterPro" id="IPR012340">
    <property type="entry name" value="NA-bd_OB-fold"/>
</dbReference>
<protein>
    <recommendedName>
        <fullName evidence="1">Replication protein A 70 kDa DNA-binding subunit B/D first OB fold domain-containing protein</fullName>
    </recommendedName>
</protein>
<dbReference type="InterPro" id="IPR003871">
    <property type="entry name" value="RFA1B/D_OB_1st"/>
</dbReference>
<reference evidence="2" key="1">
    <citation type="submission" date="2022-07" db="EMBL/GenBank/DDBJ databases">
        <authorList>
            <person name="Macas J."/>
            <person name="Novak P."/>
            <person name="Neumann P."/>
        </authorList>
    </citation>
    <scope>NUCLEOTIDE SEQUENCE</scope>
</reference>
<accession>A0A9P1EBF1</accession>
<dbReference type="Pfam" id="PF02721">
    <property type="entry name" value="DUF223"/>
    <property type="match status" value="1"/>
</dbReference>
<proteinExistence type="predicted"/>
<feature type="domain" description="Replication protein A 70 kDa DNA-binding subunit B/D first OB fold" evidence="1">
    <location>
        <begin position="7"/>
        <end position="105"/>
    </location>
</feature>
<dbReference type="EMBL" id="CAMAPE010000030">
    <property type="protein sequence ID" value="CAH9092937.1"/>
    <property type="molecule type" value="Genomic_DNA"/>
</dbReference>
<dbReference type="AlphaFoldDB" id="A0A9P1EBF1"/>
<dbReference type="OrthoDB" id="913088at2759"/>
<evidence type="ECO:0000313" key="3">
    <source>
        <dbReference type="Proteomes" id="UP001152484"/>
    </source>
</evidence>
<dbReference type="SUPFAM" id="SSF50249">
    <property type="entry name" value="Nucleic acid-binding proteins"/>
    <property type="match status" value="1"/>
</dbReference>
<comment type="caution">
    <text evidence="2">The sequence shown here is derived from an EMBL/GenBank/DDBJ whole genome shotgun (WGS) entry which is preliminary data.</text>
</comment>
<dbReference type="Gene3D" id="2.40.50.140">
    <property type="entry name" value="Nucleic acid-binding proteins"/>
    <property type="match status" value="1"/>
</dbReference>
<sequence length="123" mass="14341">MAAMFGLVRDICLQSTTWGLRLRLVCMYYSRSEEGEIRSLECVFHSKEGDRIHGTIRSFLIAQYKDAMKEGEVYAIDNFVVAIDGKKYKTTTNKYKIIFLPKSHIRVHDEPGFLNEVYQFKSF</sequence>
<organism evidence="2 3">
    <name type="scientific">Cuscuta europaea</name>
    <name type="common">European dodder</name>
    <dbReference type="NCBI Taxonomy" id="41803"/>
    <lineage>
        <taxon>Eukaryota</taxon>
        <taxon>Viridiplantae</taxon>
        <taxon>Streptophyta</taxon>
        <taxon>Embryophyta</taxon>
        <taxon>Tracheophyta</taxon>
        <taxon>Spermatophyta</taxon>
        <taxon>Magnoliopsida</taxon>
        <taxon>eudicotyledons</taxon>
        <taxon>Gunneridae</taxon>
        <taxon>Pentapetalae</taxon>
        <taxon>asterids</taxon>
        <taxon>lamiids</taxon>
        <taxon>Solanales</taxon>
        <taxon>Convolvulaceae</taxon>
        <taxon>Cuscuteae</taxon>
        <taxon>Cuscuta</taxon>
        <taxon>Cuscuta subgen. Cuscuta</taxon>
    </lineage>
</organism>
<keyword evidence="3" id="KW-1185">Reference proteome</keyword>